<comment type="caution">
    <text evidence="2">The sequence shown here is derived from an EMBL/GenBank/DDBJ whole genome shotgun (WGS) entry which is preliminary data.</text>
</comment>
<evidence type="ECO:0000313" key="3">
    <source>
        <dbReference type="Proteomes" id="UP001597033"/>
    </source>
</evidence>
<gene>
    <name evidence="2" type="ORF">ACFQ2N_13805</name>
</gene>
<dbReference type="EMBL" id="JBHTKN010000010">
    <property type="protein sequence ID" value="MFD1043422.1"/>
    <property type="molecule type" value="Genomic_DNA"/>
</dbReference>
<accession>A0ABW3LZF9</accession>
<dbReference type="RefSeq" id="WP_162376946.1">
    <property type="nucleotide sequence ID" value="NZ_JBHTKN010000010.1"/>
</dbReference>
<feature type="region of interest" description="Disordered" evidence="1">
    <location>
        <begin position="44"/>
        <end position="83"/>
    </location>
</feature>
<protein>
    <submittedName>
        <fullName evidence="2">Uncharacterized protein</fullName>
    </submittedName>
</protein>
<name>A0ABW3LZF9_9GAMM</name>
<proteinExistence type="predicted"/>
<sequence length="254" mass="27412">MPITRHQAQALLNAGEMELYDESRSNPLRKLDAAALEKRIARARRARDRARDLTQRQKLASRAATGSKRGTSGQANQRSKDKAALLDDILKRFEGALNPAVKKAAAKPATAKAAGKTSAARRTAAQPKQASPRVASRAALRQAAGDTGAAEARKAPVRKASARDVAAKKRIQAVKAKKKLLQRKTERDRAPRSWQAMDGVDAPSVPDPGFQSSSAASKAKRLHAGQSRMKPIQGSISTRGKRTQARRDGRNTPH</sequence>
<feature type="compositionally biased region" description="Polar residues" evidence="1">
    <location>
        <begin position="68"/>
        <end position="77"/>
    </location>
</feature>
<feature type="compositionally biased region" description="Basic and acidic residues" evidence="1">
    <location>
        <begin position="245"/>
        <end position="254"/>
    </location>
</feature>
<feature type="compositionally biased region" description="Basic residues" evidence="1">
    <location>
        <begin position="168"/>
        <end position="182"/>
    </location>
</feature>
<keyword evidence="3" id="KW-1185">Reference proteome</keyword>
<reference evidence="3" key="1">
    <citation type="journal article" date="2019" name="Int. J. Syst. Evol. Microbiol.">
        <title>The Global Catalogue of Microorganisms (GCM) 10K type strain sequencing project: providing services to taxonomists for standard genome sequencing and annotation.</title>
        <authorList>
            <consortium name="The Broad Institute Genomics Platform"/>
            <consortium name="The Broad Institute Genome Sequencing Center for Infectious Disease"/>
            <person name="Wu L."/>
            <person name="Ma J."/>
        </authorList>
    </citation>
    <scope>NUCLEOTIDE SEQUENCE [LARGE SCALE GENOMIC DNA]</scope>
    <source>
        <strain evidence="3">CCUG 55854</strain>
    </source>
</reference>
<evidence type="ECO:0000256" key="1">
    <source>
        <dbReference type="SAM" id="MobiDB-lite"/>
    </source>
</evidence>
<feature type="region of interest" description="Disordered" evidence="1">
    <location>
        <begin position="101"/>
        <end position="254"/>
    </location>
</feature>
<organism evidence="2 3">
    <name type="scientific">Pseudoxanthomonas kaohsiungensis</name>
    <dbReference type="NCBI Taxonomy" id="283923"/>
    <lineage>
        <taxon>Bacteria</taxon>
        <taxon>Pseudomonadati</taxon>
        <taxon>Pseudomonadota</taxon>
        <taxon>Gammaproteobacteria</taxon>
        <taxon>Lysobacterales</taxon>
        <taxon>Lysobacteraceae</taxon>
        <taxon>Pseudoxanthomonas</taxon>
    </lineage>
</organism>
<evidence type="ECO:0000313" key="2">
    <source>
        <dbReference type="EMBL" id="MFD1043422.1"/>
    </source>
</evidence>
<feature type="compositionally biased region" description="Low complexity" evidence="1">
    <location>
        <begin position="101"/>
        <end position="125"/>
    </location>
</feature>
<dbReference type="Proteomes" id="UP001597033">
    <property type="component" value="Unassembled WGS sequence"/>
</dbReference>